<feature type="domain" description="BTB" evidence="1">
    <location>
        <begin position="183"/>
        <end position="251"/>
    </location>
</feature>
<keyword evidence="3" id="KW-1185">Reference proteome</keyword>
<evidence type="ECO:0000313" key="3">
    <source>
        <dbReference type="Proteomes" id="UP000789375"/>
    </source>
</evidence>
<proteinExistence type="predicted"/>
<dbReference type="InterPro" id="IPR000210">
    <property type="entry name" value="BTB/POZ_dom"/>
</dbReference>
<dbReference type="CDD" id="cd18186">
    <property type="entry name" value="BTB_POZ_ZBTB_KLHL-like"/>
    <property type="match status" value="1"/>
</dbReference>
<sequence length="347" mass="41194">MNAKQKSNPELNKDDFFHLTSYIWIVKDFQDVYSHMETSQFILSERFYSPSTPLTKEGQEKKDDNIWRFLLCPRGKVGVPKEHMSLFLFPLPNEYDKQRRIFYRQAIYRIEIFVNNNETCTNISSNIFPDDCNKMEKTDLIFKIHFYYDRENTIEICSPENNPNESIIPSSSFENYFNDDSFSDITFKFNCGSEIRASRLVLAMKSSYFKALFQGNWKESKSPVISIKDVNFECFKRMIYFLYSGKLDNELSFEELKDLYIEADVRDISDLKREGSKRIVRLVDETSWDEILLMGWQTKNLEMKEAGLKYFSENWMNIKNSDKMNNIISNANFDWLDELFRAKLFGV</sequence>
<dbReference type="SMART" id="SM00225">
    <property type="entry name" value="BTB"/>
    <property type="match status" value="1"/>
</dbReference>
<evidence type="ECO:0000313" key="2">
    <source>
        <dbReference type="EMBL" id="CAG8587850.1"/>
    </source>
</evidence>
<accession>A0A9N9C200</accession>
<comment type="caution">
    <text evidence="2">The sequence shown here is derived from an EMBL/GenBank/DDBJ whole genome shotgun (WGS) entry which is preliminary data.</text>
</comment>
<dbReference type="AlphaFoldDB" id="A0A9N9C200"/>
<dbReference type="PANTHER" id="PTHR24413">
    <property type="entry name" value="SPECKLE-TYPE POZ PROTEIN"/>
    <property type="match status" value="1"/>
</dbReference>
<dbReference type="Proteomes" id="UP000789375">
    <property type="component" value="Unassembled WGS sequence"/>
</dbReference>
<protein>
    <submittedName>
        <fullName evidence="2">9246_t:CDS:1</fullName>
    </submittedName>
</protein>
<evidence type="ECO:0000259" key="1">
    <source>
        <dbReference type="PROSITE" id="PS50097"/>
    </source>
</evidence>
<dbReference type="SUPFAM" id="SSF54695">
    <property type="entry name" value="POZ domain"/>
    <property type="match status" value="1"/>
</dbReference>
<dbReference type="Gene3D" id="2.60.210.10">
    <property type="entry name" value="Apoptosis, Tumor Necrosis Factor Receptor Associated Protein 2, Chain A"/>
    <property type="match status" value="1"/>
</dbReference>
<dbReference type="Pfam" id="PF00651">
    <property type="entry name" value="BTB"/>
    <property type="match status" value="1"/>
</dbReference>
<dbReference type="InterPro" id="IPR011333">
    <property type="entry name" value="SKP1/BTB/POZ_sf"/>
</dbReference>
<dbReference type="InterPro" id="IPR008974">
    <property type="entry name" value="TRAF-like"/>
</dbReference>
<dbReference type="SUPFAM" id="SSF49599">
    <property type="entry name" value="TRAF domain-like"/>
    <property type="match status" value="1"/>
</dbReference>
<dbReference type="PROSITE" id="PS50097">
    <property type="entry name" value="BTB"/>
    <property type="match status" value="1"/>
</dbReference>
<organism evidence="2 3">
    <name type="scientific">Funneliformis mosseae</name>
    <name type="common">Endomycorrhizal fungus</name>
    <name type="synonym">Glomus mosseae</name>
    <dbReference type="NCBI Taxonomy" id="27381"/>
    <lineage>
        <taxon>Eukaryota</taxon>
        <taxon>Fungi</taxon>
        <taxon>Fungi incertae sedis</taxon>
        <taxon>Mucoromycota</taxon>
        <taxon>Glomeromycotina</taxon>
        <taxon>Glomeromycetes</taxon>
        <taxon>Glomerales</taxon>
        <taxon>Glomeraceae</taxon>
        <taxon>Funneliformis</taxon>
    </lineage>
</organism>
<reference evidence="2" key="1">
    <citation type="submission" date="2021-06" db="EMBL/GenBank/DDBJ databases">
        <authorList>
            <person name="Kallberg Y."/>
            <person name="Tangrot J."/>
            <person name="Rosling A."/>
        </authorList>
    </citation>
    <scope>NUCLEOTIDE SEQUENCE</scope>
    <source>
        <strain evidence="2">87-6 pot B 2015</strain>
    </source>
</reference>
<gene>
    <name evidence="2" type="ORF">FMOSSE_LOCUS8285</name>
</gene>
<dbReference type="Gene3D" id="3.30.710.10">
    <property type="entry name" value="Potassium Channel Kv1.1, Chain A"/>
    <property type="match status" value="1"/>
</dbReference>
<dbReference type="EMBL" id="CAJVPP010002119">
    <property type="protein sequence ID" value="CAG8587850.1"/>
    <property type="molecule type" value="Genomic_DNA"/>
</dbReference>
<name>A0A9N9C200_FUNMO</name>